<dbReference type="OrthoDB" id="241790at2"/>
<dbReference type="InterPro" id="IPR050204">
    <property type="entry name" value="AraC_XylS_family_regulators"/>
</dbReference>
<dbReference type="SUPFAM" id="SSF46689">
    <property type="entry name" value="Homeodomain-like"/>
    <property type="match status" value="2"/>
</dbReference>
<dbReference type="STRING" id="366584.SAMN05216377_107181"/>
<evidence type="ECO:0000256" key="2">
    <source>
        <dbReference type="ARBA" id="ARBA00023125"/>
    </source>
</evidence>
<evidence type="ECO:0000256" key="1">
    <source>
        <dbReference type="ARBA" id="ARBA00023015"/>
    </source>
</evidence>
<dbReference type="PROSITE" id="PS01124">
    <property type="entry name" value="HTH_ARAC_FAMILY_2"/>
    <property type="match status" value="1"/>
</dbReference>
<dbReference type="PANTHER" id="PTHR46796:SF7">
    <property type="entry name" value="ARAC FAMILY TRANSCRIPTIONAL REGULATOR"/>
    <property type="match status" value="1"/>
</dbReference>
<keyword evidence="3" id="KW-0804">Transcription</keyword>
<dbReference type="Gene3D" id="1.10.10.60">
    <property type="entry name" value="Homeodomain-like"/>
    <property type="match status" value="1"/>
</dbReference>
<dbReference type="Pfam" id="PF12852">
    <property type="entry name" value="Cupin_6"/>
    <property type="match status" value="1"/>
</dbReference>
<keyword evidence="1" id="KW-0805">Transcription regulation</keyword>
<dbReference type="GO" id="GO:0043565">
    <property type="term" value="F:sequence-specific DNA binding"/>
    <property type="evidence" value="ECO:0007669"/>
    <property type="project" value="InterPro"/>
</dbReference>
<keyword evidence="6" id="KW-1185">Reference proteome</keyword>
<reference evidence="5 6" key="1">
    <citation type="submission" date="2016-10" db="EMBL/GenBank/DDBJ databases">
        <authorList>
            <person name="de Groot N.N."/>
        </authorList>
    </citation>
    <scope>NUCLEOTIDE SEQUENCE [LARGE SCALE GENOMIC DNA]</scope>
    <source>
        <strain evidence="5 6">CGMCC 4.3143</strain>
    </source>
</reference>
<dbReference type="EMBL" id="FNBE01000007">
    <property type="protein sequence ID" value="SDF87714.1"/>
    <property type="molecule type" value="Genomic_DNA"/>
</dbReference>
<evidence type="ECO:0000313" key="6">
    <source>
        <dbReference type="Proteomes" id="UP000198967"/>
    </source>
</evidence>
<evidence type="ECO:0000313" key="5">
    <source>
        <dbReference type="EMBL" id="SDF87714.1"/>
    </source>
</evidence>
<protein>
    <submittedName>
        <fullName evidence="5">AraC-type DNA-binding protein</fullName>
    </submittedName>
</protein>
<dbReference type="InterPro" id="IPR032783">
    <property type="entry name" value="AraC_lig"/>
</dbReference>
<dbReference type="PANTHER" id="PTHR46796">
    <property type="entry name" value="HTH-TYPE TRANSCRIPTIONAL ACTIVATOR RHAS-RELATED"/>
    <property type="match status" value="1"/>
</dbReference>
<dbReference type="AlphaFoldDB" id="A0A1G7PND7"/>
<dbReference type="Gene3D" id="2.60.120.10">
    <property type="entry name" value="Jelly Rolls"/>
    <property type="match status" value="1"/>
</dbReference>
<feature type="domain" description="HTH araC/xylS-type" evidence="4">
    <location>
        <begin position="213"/>
        <end position="310"/>
    </location>
</feature>
<dbReference type="RefSeq" id="WP_093083310.1">
    <property type="nucleotide sequence ID" value="NZ_FNBE01000007.1"/>
</dbReference>
<evidence type="ECO:0000259" key="4">
    <source>
        <dbReference type="PROSITE" id="PS01124"/>
    </source>
</evidence>
<dbReference type="Proteomes" id="UP000198967">
    <property type="component" value="Unassembled WGS sequence"/>
</dbReference>
<dbReference type="InterPro" id="IPR009057">
    <property type="entry name" value="Homeodomain-like_sf"/>
</dbReference>
<dbReference type="InterPro" id="IPR014710">
    <property type="entry name" value="RmlC-like_jellyroll"/>
</dbReference>
<dbReference type="Pfam" id="PF12833">
    <property type="entry name" value="HTH_18"/>
    <property type="match status" value="1"/>
</dbReference>
<name>A0A1G7PND7_PSEOR</name>
<proteinExistence type="predicted"/>
<dbReference type="InterPro" id="IPR011051">
    <property type="entry name" value="RmlC_Cupin_sf"/>
</dbReference>
<dbReference type="GO" id="GO:0003700">
    <property type="term" value="F:DNA-binding transcription factor activity"/>
    <property type="evidence" value="ECO:0007669"/>
    <property type="project" value="InterPro"/>
</dbReference>
<dbReference type="InterPro" id="IPR018060">
    <property type="entry name" value="HTH_AraC"/>
</dbReference>
<evidence type="ECO:0000256" key="3">
    <source>
        <dbReference type="ARBA" id="ARBA00023163"/>
    </source>
</evidence>
<accession>A0A1G7PND7</accession>
<dbReference type="InterPro" id="IPR018062">
    <property type="entry name" value="HTH_AraC-typ_CS"/>
</dbReference>
<dbReference type="PROSITE" id="PS00041">
    <property type="entry name" value="HTH_ARAC_FAMILY_1"/>
    <property type="match status" value="1"/>
</dbReference>
<sequence>MPPPSQPPWTPSDAVGEALHVLRMSGAFYCRSELTAPWGATMPAMPGCLWFHVVTEGRCLLEVGDDLLELGPGDIVLIPPGGGHVMRSEPDVSAPSVLAIAHELSGDNYALLRYGGGGAQTVLVCGAVKFAHPAARTLVGLLPELIHIPVSPLSGRLQDTVRLIAAEAEEMRPGGEAVLTRLADVLVIQAIRAWLETAPRTGWIGALADPQIGRALAQLHRDPAKDWTVASLAAEAAMSRSAFAARFTEIVGESAMAYVTRWRMNLALDRLGEGATVARIAAELGYRSEAAFSRAFTRVVGEPPSAARRRAA</sequence>
<organism evidence="5 6">
    <name type="scientific">Pseudonocardia oroxyli</name>
    <dbReference type="NCBI Taxonomy" id="366584"/>
    <lineage>
        <taxon>Bacteria</taxon>
        <taxon>Bacillati</taxon>
        <taxon>Actinomycetota</taxon>
        <taxon>Actinomycetes</taxon>
        <taxon>Pseudonocardiales</taxon>
        <taxon>Pseudonocardiaceae</taxon>
        <taxon>Pseudonocardia</taxon>
    </lineage>
</organism>
<dbReference type="SUPFAM" id="SSF51182">
    <property type="entry name" value="RmlC-like cupins"/>
    <property type="match status" value="1"/>
</dbReference>
<gene>
    <name evidence="5" type="ORF">SAMN05216377_107181</name>
</gene>
<keyword evidence="2 5" id="KW-0238">DNA-binding</keyword>
<dbReference type="SMART" id="SM00342">
    <property type="entry name" value="HTH_ARAC"/>
    <property type="match status" value="1"/>
</dbReference>